<feature type="compositionally biased region" description="Low complexity" evidence="1">
    <location>
        <begin position="97"/>
        <end position="110"/>
    </location>
</feature>
<evidence type="ECO:0000256" key="1">
    <source>
        <dbReference type="SAM" id="MobiDB-lite"/>
    </source>
</evidence>
<dbReference type="Proteomes" id="UP001178507">
    <property type="component" value="Unassembled WGS sequence"/>
</dbReference>
<evidence type="ECO:0000313" key="2">
    <source>
        <dbReference type="EMBL" id="CAJ1383945.1"/>
    </source>
</evidence>
<sequence length="384" mass="41718">MAGAWHCHRGRWLASVLRPQRSSPGIIGKAKVRPSTSRIAMPQNSKASVQAEKLRSRAIAVEAREAAKDVAQMLRQHPSLALEVLSFAEKCLLETSAGKSPSSSTKAPSSADPLTRKLGSKSMKNLPLCDLKAILAGICQQTFSSWGLRRVLPREGRASEERKALLQLLEFTTKIAPEFRIDPALLPDLASLVRYSKEQAERCGNRAAQLETPIDWPRHGVYQLLPSADPDFAQIKHISEDRVIDFSLGAGCRPQDLHITNNFSDQTAKLEIAGSPQSFLLSTMFACAKRFRPAGDAPPALQGHCPWSARGKRAQKPMLTPPSKRAARSPPSLSQSSPSSCGELASRPSPCKSPAPAQSFVQVGDYGSKISEATFRPPMPSNQD</sequence>
<dbReference type="AlphaFoldDB" id="A0AA36IAE7"/>
<evidence type="ECO:0000313" key="3">
    <source>
        <dbReference type="Proteomes" id="UP001178507"/>
    </source>
</evidence>
<accession>A0AA36IAE7</accession>
<name>A0AA36IAE7_9DINO</name>
<feature type="compositionally biased region" description="Low complexity" evidence="1">
    <location>
        <begin position="321"/>
        <end position="340"/>
    </location>
</feature>
<protein>
    <submittedName>
        <fullName evidence="2">Uncharacterized protein</fullName>
    </submittedName>
</protein>
<gene>
    <name evidence="2" type="ORF">EVOR1521_LOCUS10926</name>
</gene>
<feature type="region of interest" description="Disordered" evidence="1">
    <location>
        <begin position="298"/>
        <end position="363"/>
    </location>
</feature>
<reference evidence="2" key="1">
    <citation type="submission" date="2023-08" db="EMBL/GenBank/DDBJ databases">
        <authorList>
            <person name="Chen Y."/>
            <person name="Shah S."/>
            <person name="Dougan E. K."/>
            <person name="Thang M."/>
            <person name="Chan C."/>
        </authorList>
    </citation>
    <scope>NUCLEOTIDE SEQUENCE</scope>
</reference>
<organism evidence="2 3">
    <name type="scientific">Effrenium voratum</name>
    <dbReference type="NCBI Taxonomy" id="2562239"/>
    <lineage>
        <taxon>Eukaryota</taxon>
        <taxon>Sar</taxon>
        <taxon>Alveolata</taxon>
        <taxon>Dinophyceae</taxon>
        <taxon>Suessiales</taxon>
        <taxon>Symbiodiniaceae</taxon>
        <taxon>Effrenium</taxon>
    </lineage>
</organism>
<comment type="caution">
    <text evidence="2">The sequence shown here is derived from an EMBL/GenBank/DDBJ whole genome shotgun (WGS) entry which is preliminary data.</text>
</comment>
<proteinExistence type="predicted"/>
<dbReference type="EMBL" id="CAUJNA010001063">
    <property type="protein sequence ID" value="CAJ1383945.1"/>
    <property type="molecule type" value="Genomic_DNA"/>
</dbReference>
<keyword evidence="3" id="KW-1185">Reference proteome</keyword>
<feature type="region of interest" description="Disordered" evidence="1">
    <location>
        <begin position="97"/>
        <end position="116"/>
    </location>
</feature>